<protein>
    <submittedName>
        <fullName evidence="1">Uncharacterized protein</fullName>
    </submittedName>
</protein>
<dbReference type="Proteomes" id="UP000324748">
    <property type="component" value="Unassembled WGS sequence"/>
</dbReference>
<evidence type="ECO:0000313" key="2">
    <source>
        <dbReference type="Proteomes" id="UP000324748"/>
    </source>
</evidence>
<evidence type="ECO:0000313" key="1">
    <source>
        <dbReference type="EMBL" id="KAA1096815.1"/>
    </source>
</evidence>
<sequence>MNVRDGVQSDHCLAKRYRPLGGFTIAFHQKFFIVPPERFRMLLPHHHSSTLQITPNQLQQNTGDGDDPPVITIWGRPSMVLTDQNRSSLINGDDRSLINGDDWSLIDGDDQSLINGDDRSLIDGDDQSLIDGDDRSLIDGDDRSLIDGDDQSLINGDDRSLIDGVDLSVLTGHHHFGSAIDGVDWSEPVLNGMTNNWSLHEYPAVLHEDYSNIPVRRTPFASLLQLTSGPDRRTSDEYLAVLQKTIAHANRFD</sequence>
<keyword evidence="2" id="KW-1185">Reference proteome</keyword>
<dbReference type="EMBL" id="VSWC01000067">
    <property type="protein sequence ID" value="KAA1096815.1"/>
    <property type="molecule type" value="Genomic_DNA"/>
</dbReference>
<gene>
    <name evidence="1" type="ORF">PGT21_029341</name>
</gene>
<comment type="caution">
    <text evidence="1">The sequence shown here is derived from an EMBL/GenBank/DDBJ whole genome shotgun (WGS) entry which is preliminary data.</text>
</comment>
<reference evidence="1 2" key="1">
    <citation type="submission" date="2019-05" db="EMBL/GenBank/DDBJ databases">
        <title>Emergence of the Ug99 lineage of the wheat stem rust pathogen through somatic hybridization.</title>
        <authorList>
            <person name="Li F."/>
            <person name="Upadhyaya N.M."/>
            <person name="Sperschneider J."/>
            <person name="Matny O."/>
            <person name="Nguyen-Phuc H."/>
            <person name="Mago R."/>
            <person name="Raley C."/>
            <person name="Miller M.E."/>
            <person name="Silverstein K.A.T."/>
            <person name="Henningsen E."/>
            <person name="Hirsch C.D."/>
            <person name="Visser B."/>
            <person name="Pretorius Z.A."/>
            <person name="Steffenson B.J."/>
            <person name="Schwessinger B."/>
            <person name="Dodds P.N."/>
            <person name="Figueroa M."/>
        </authorList>
    </citation>
    <scope>NUCLEOTIDE SEQUENCE [LARGE SCALE GENOMIC DNA]</scope>
    <source>
        <strain evidence="1">21-0</strain>
    </source>
</reference>
<dbReference type="AlphaFoldDB" id="A0A5B0P5P8"/>
<name>A0A5B0P5P8_PUCGR</name>
<organism evidence="1 2">
    <name type="scientific">Puccinia graminis f. sp. tritici</name>
    <dbReference type="NCBI Taxonomy" id="56615"/>
    <lineage>
        <taxon>Eukaryota</taxon>
        <taxon>Fungi</taxon>
        <taxon>Dikarya</taxon>
        <taxon>Basidiomycota</taxon>
        <taxon>Pucciniomycotina</taxon>
        <taxon>Pucciniomycetes</taxon>
        <taxon>Pucciniales</taxon>
        <taxon>Pucciniaceae</taxon>
        <taxon>Puccinia</taxon>
    </lineage>
</organism>
<dbReference type="SUPFAM" id="SSF69349">
    <property type="entry name" value="Phage fibre proteins"/>
    <property type="match status" value="1"/>
</dbReference>
<accession>A0A5B0P5P8</accession>
<proteinExistence type="predicted"/>